<gene>
    <name evidence="1" type="ORF">N1851_005155</name>
</gene>
<proteinExistence type="predicted"/>
<comment type="caution">
    <text evidence="1">The sequence shown here is derived from an EMBL/GenBank/DDBJ whole genome shotgun (WGS) entry which is preliminary data.</text>
</comment>
<evidence type="ECO:0000313" key="1">
    <source>
        <dbReference type="EMBL" id="KAK0153184.1"/>
    </source>
</evidence>
<organism evidence="1 2">
    <name type="scientific">Merluccius polli</name>
    <name type="common">Benguela hake</name>
    <name type="synonym">Merluccius cadenati</name>
    <dbReference type="NCBI Taxonomy" id="89951"/>
    <lineage>
        <taxon>Eukaryota</taxon>
        <taxon>Metazoa</taxon>
        <taxon>Chordata</taxon>
        <taxon>Craniata</taxon>
        <taxon>Vertebrata</taxon>
        <taxon>Euteleostomi</taxon>
        <taxon>Actinopterygii</taxon>
        <taxon>Neopterygii</taxon>
        <taxon>Teleostei</taxon>
        <taxon>Neoteleostei</taxon>
        <taxon>Acanthomorphata</taxon>
        <taxon>Zeiogadaria</taxon>
        <taxon>Gadariae</taxon>
        <taxon>Gadiformes</taxon>
        <taxon>Gadoidei</taxon>
        <taxon>Merlucciidae</taxon>
        <taxon>Merluccius</taxon>
    </lineage>
</organism>
<reference evidence="1" key="1">
    <citation type="journal article" date="2023" name="Front. Mar. Sci.">
        <title>A new Merluccius polli reference genome to investigate the effects of global change in West African waters.</title>
        <authorList>
            <person name="Mateo J.L."/>
            <person name="Blanco-Fernandez C."/>
            <person name="Garcia-Vazquez E."/>
            <person name="Machado-Schiaffino G."/>
        </authorList>
    </citation>
    <scope>NUCLEOTIDE SEQUENCE</scope>
    <source>
        <strain evidence="1">C29</strain>
        <tissue evidence="1">Fin</tissue>
    </source>
</reference>
<accession>A0AA47N7E0</accession>
<dbReference type="Proteomes" id="UP001174136">
    <property type="component" value="Unassembled WGS sequence"/>
</dbReference>
<keyword evidence="2" id="KW-1185">Reference proteome</keyword>
<dbReference type="EMBL" id="JAOPHQ010000862">
    <property type="protein sequence ID" value="KAK0153184.1"/>
    <property type="molecule type" value="Genomic_DNA"/>
</dbReference>
<dbReference type="AlphaFoldDB" id="A0AA47N7E0"/>
<sequence length="248" mass="27761">MELKTPFTMYPARWYRTQESVFVKVGGVVRSTSCSTLRPSGLLVMVLVSRKSARWSQLSSVLREPAREDKFVTLAQQIFLDLQRLHSTTRAARILSTSHQSVWVQPYLTACKQAGEFNGLIQELRLYGEEFWSYFCLDPGQFDHLLQMVGPTIAKIVRITGNPSAQLNVWRFCLRVEDIGLAVGEKVWHGSVKSAARMNSAVIFLDQVEKVNRVVDGHHGETNVCAGGAADSAVHQGDPVQCPSFHNR</sequence>
<name>A0AA47N7E0_MERPO</name>
<evidence type="ECO:0000313" key="2">
    <source>
        <dbReference type="Proteomes" id="UP001174136"/>
    </source>
</evidence>
<protein>
    <submittedName>
        <fullName evidence="1">Uncharacterized protein</fullName>
    </submittedName>
</protein>